<gene>
    <name evidence="2" type="ORF">C5U48_05735</name>
</gene>
<dbReference type="CDD" id="cd00085">
    <property type="entry name" value="HNHc"/>
    <property type="match status" value="1"/>
</dbReference>
<accession>A0A9X7IPS2</accession>
<comment type="caution">
    <text evidence="2">The sequence shown here is derived from an EMBL/GenBank/DDBJ whole genome shotgun (WGS) entry which is preliminary data.</text>
</comment>
<dbReference type="AlphaFoldDB" id="A0A9X7IPS2"/>
<dbReference type="EMBL" id="PUEV01000017">
    <property type="protein sequence ID" value="PQM53130.1"/>
    <property type="molecule type" value="Genomic_DNA"/>
</dbReference>
<name>A0A9X7IPS2_9MYCO</name>
<evidence type="ECO:0000313" key="3">
    <source>
        <dbReference type="Proteomes" id="UP000237911"/>
    </source>
</evidence>
<evidence type="ECO:0008006" key="4">
    <source>
        <dbReference type="Google" id="ProtNLM"/>
    </source>
</evidence>
<organism evidence="2 3">
    <name type="scientific">Mycolicibacter virginiensis</name>
    <dbReference type="NCBI Taxonomy" id="1795032"/>
    <lineage>
        <taxon>Bacteria</taxon>
        <taxon>Bacillati</taxon>
        <taxon>Actinomycetota</taxon>
        <taxon>Actinomycetes</taxon>
        <taxon>Mycobacteriales</taxon>
        <taxon>Mycobacteriaceae</taxon>
        <taxon>Mycolicibacter</taxon>
    </lineage>
</organism>
<dbReference type="Proteomes" id="UP000237911">
    <property type="component" value="Unassembled WGS sequence"/>
</dbReference>
<evidence type="ECO:0000256" key="1">
    <source>
        <dbReference type="SAM" id="MobiDB-lite"/>
    </source>
</evidence>
<keyword evidence="3" id="KW-1185">Reference proteome</keyword>
<feature type="region of interest" description="Disordered" evidence="1">
    <location>
        <begin position="61"/>
        <end position="80"/>
    </location>
</feature>
<dbReference type="InterPro" id="IPR003615">
    <property type="entry name" value="HNH_nuc"/>
</dbReference>
<reference evidence="2 3" key="1">
    <citation type="submission" date="2018-02" db="EMBL/GenBank/DDBJ databases">
        <title>Draft genome sequence of Mycobacterium virginiense isolated from mud of a swine farm in Japan.</title>
        <authorList>
            <person name="Ohya K."/>
        </authorList>
    </citation>
    <scope>NUCLEOTIDE SEQUENCE [LARGE SCALE GENOMIC DNA]</scope>
    <source>
        <strain evidence="2 3">GF75</strain>
    </source>
</reference>
<protein>
    <recommendedName>
        <fullName evidence="4">HNH endonuclease</fullName>
    </recommendedName>
</protein>
<proteinExistence type="predicted"/>
<dbReference type="RefSeq" id="WP_105294761.1">
    <property type="nucleotide sequence ID" value="NZ_PUEV01000017.1"/>
</dbReference>
<sequence>MSSHPNCPVAGYYCEVHHDDDYAKTKRTDVTDLTLRCGPHHELMTSGGWKTRKRHDGWATSAIRAGQHGSLRRPDPLTPA</sequence>
<evidence type="ECO:0000313" key="2">
    <source>
        <dbReference type="EMBL" id="PQM53130.1"/>
    </source>
</evidence>